<evidence type="ECO:0000313" key="2">
    <source>
        <dbReference type="EMBL" id="NHC14357.1"/>
    </source>
</evidence>
<keyword evidence="3" id="KW-1185">Reference proteome</keyword>
<organism evidence="2 3">
    <name type="scientific">Motilibacter deserti</name>
    <dbReference type="NCBI Taxonomy" id="2714956"/>
    <lineage>
        <taxon>Bacteria</taxon>
        <taxon>Bacillati</taxon>
        <taxon>Actinomycetota</taxon>
        <taxon>Actinomycetes</taxon>
        <taxon>Motilibacterales</taxon>
        <taxon>Motilibacteraceae</taxon>
        <taxon>Motilibacter</taxon>
    </lineage>
</organism>
<dbReference type="SUPFAM" id="SSF51735">
    <property type="entry name" value="NAD(P)-binding Rossmann-fold domains"/>
    <property type="match status" value="1"/>
</dbReference>
<gene>
    <name evidence="2" type="ORF">G9H71_11265</name>
</gene>
<reference evidence="2 3" key="1">
    <citation type="submission" date="2020-03" db="EMBL/GenBank/DDBJ databases">
        <title>Two novel Motilibacter sp.</title>
        <authorList>
            <person name="Liu S."/>
        </authorList>
    </citation>
    <scope>NUCLEOTIDE SEQUENCE [LARGE SCALE GENOMIC DNA]</scope>
    <source>
        <strain evidence="2 3">E257</strain>
    </source>
</reference>
<name>A0ABX0GXP6_9ACTN</name>
<dbReference type="InterPro" id="IPR036291">
    <property type="entry name" value="NAD(P)-bd_dom_sf"/>
</dbReference>
<sequence>MKEAIVARRVVIAGAHGQVGLRLGRLLAERGDEVVGIVRNPGHVDDLRAAGVEPTVLDLERASVAEVAAVLSGAHAAVFAAGAGPGSGPARKDTVDRAAAALLADACELAGVRRYLLVSSMGVESVRGGGTPDGLDEVFVAYLRAKLAAEEDLRGRELDWTVLRPGRLTDDPGSGHVRLEASVPRGDVPRDDVAAVLAALLDDGATAGAVLEVVGGELPVDEAVRRVVL</sequence>
<protein>
    <submittedName>
        <fullName evidence="2">NAD(P)H-binding protein</fullName>
    </submittedName>
</protein>
<dbReference type="PANTHER" id="PTHR15020:SF50">
    <property type="entry name" value="UPF0659 PROTEIN YMR090W"/>
    <property type="match status" value="1"/>
</dbReference>
<dbReference type="Pfam" id="PF13460">
    <property type="entry name" value="NAD_binding_10"/>
    <property type="match status" value="1"/>
</dbReference>
<dbReference type="PANTHER" id="PTHR15020">
    <property type="entry name" value="FLAVIN REDUCTASE-RELATED"/>
    <property type="match status" value="1"/>
</dbReference>
<comment type="caution">
    <text evidence="2">The sequence shown here is derived from an EMBL/GenBank/DDBJ whole genome shotgun (WGS) entry which is preliminary data.</text>
</comment>
<dbReference type="EMBL" id="JAANNP010000005">
    <property type="protein sequence ID" value="NHC14357.1"/>
    <property type="molecule type" value="Genomic_DNA"/>
</dbReference>
<accession>A0ABX0GXP6</accession>
<evidence type="ECO:0000259" key="1">
    <source>
        <dbReference type="Pfam" id="PF13460"/>
    </source>
</evidence>
<evidence type="ECO:0000313" key="3">
    <source>
        <dbReference type="Proteomes" id="UP000800981"/>
    </source>
</evidence>
<dbReference type="Gene3D" id="3.40.50.720">
    <property type="entry name" value="NAD(P)-binding Rossmann-like Domain"/>
    <property type="match status" value="1"/>
</dbReference>
<proteinExistence type="predicted"/>
<feature type="domain" description="NAD(P)-binding" evidence="1">
    <location>
        <begin position="14"/>
        <end position="203"/>
    </location>
</feature>
<dbReference type="Proteomes" id="UP000800981">
    <property type="component" value="Unassembled WGS sequence"/>
</dbReference>
<dbReference type="InterPro" id="IPR016040">
    <property type="entry name" value="NAD(P)-bd_dom"/>
</dbReference>
<dbReference type="RefSeq" id="WP_166281778.1">
    <property type="nucleotide sequence ID" value="NZ_JAANNP010000005.1"/>
</dbReference>